<comment type="caution">
    <text evidence="1">The sequence shown here is derived from an EMBL/GenBank/DDBJ whole genome shotgun (WGS) entry which is preliminary data.</text>
</comment>
<evidence type="ECO:0000313" key="1">
    <source>
        <dbReference type="EMBL" id="CAI2196142.1"/>
    </source>
</evidence>
<feature type="non-terminal residue" evidence="1">
    <location>
        <position position="45"/>
    </location>
</feature>
<dbReference type="AlphaFoldDB" id="A0A9W4T7T5"/>
<accession>A0A9W4T7T5</accession>
<organism evidence="1 2">
    <name type="scientific">Funneliformis geosporum</name>
    <dbReference type="NCBI Taxonomy" id="1117311"/>
    <lineage>
        <taxon>Eukaryota</taxon>
        <taxon>Fungi</taxon>
        <taxon>Fungi incertae sedis</taxon>
        <taxon>Mucoromycota</taxon>
        <taxon>Glomeromycotina</taxon>
        <taxon>Glomeromycetes</taxon>
        <taxon>Glomerales</taxon>
        <taxon>Glomeraceae</taxon>
        <taxon>Funneliformis</taxon>
    </lineage>
</organism>
<dbReference type="Proteomes" id="UP001153678">
    <property type="component" value="Unassembled WGS sequence"/>
</dbReference>
<sequence>LKTNSRNSQTIYSGWMTMQAHFNYSLPSQNEKYCHVTEVIEKYMQ</sequence>
<gene>
    <name evidence="1" type="ORF">FWILDA_LOCUS17430</name>
</gene>
<feature type="non-terminal residue" evidence="1">
    <location>
        <position position="1"/>
    </location>
</feature>
<keyword evidence="2" id="KW-1185">Reference proteome</keyword>
<dbReference type="EMBL" id="CAMKVN010013721">
    <property type="protein sequence ID" value="CAI2196142.1"/>
    <property type="molecule type" value="Genomic_DNA"/>
</dbReference>
<proteinExistence type="predicted"/>
<protein>
    <submittedName>
        <fullName evidence="1">15194_t:CDS:1</fullName>
    </submittedName>
</protein>
<reference evidence="1" key="1">
    <citation type="submission" date="2022-08" db="EMBL/GenBank/DDBJ databases">
        <authorList>
            <person name="Kallberg Y."/>
            <person name="Tangrot J."/>
            <person name="Rosling A."/>
        </authorList>
    </citation>
    <scope>NUCLEOTIDE SEQUENCE</scope>
    <source>
        <strain evidence="1">Wild A</strain>
    </source>
</reference>
<evidence type="ECO:0000313" key="2">
    <source>
        <dbReference type="Proteomes" id="UP001153678"/>
    </source>
</evidence>
<name>A0A9W4T7T5_9GLOM</name>